<dbReference type="PROSITE" id="PS50003">
    <property type="entry name" value="PH_DOMAIN"/>
    <property type="match status" value="1"/>
</dbReference>
<dbReference type="PANTHER" id="PTHR21636:SF2">
    <property type="entry name" value="PROTEIN DOK-7"/>
    <property type="match status" value="1"/>
</dbReference>
<feature type="region of interest" description="Disordered" evidence="1">
    <location>
        <begin position="219"/>
        <end position="264"/>
    </location>
</feature>
<proteinExistence type="predicted"/>
<feature type="region of interest" description="Disordered" evidence="1">
    <location>
        <begin position="973"/>
        <end position="1006"/>
    </location>
</feature>
<dbReference type="InterPro" id="IPR001849">
    <property type="entry name" value="PH_domain"/>
</dbReference>
<dbReference type="GeneID" id="111085432"/>
<dbReference type="PROSITE" id="PS51064">
    <property type="entry name" value="IRS_PTB"/>
    <property type="match status" value="1"/>
</dbReference>
<evidence type="ECO:0000256" key="1">
    <source>
        <dbReference type="SAM" id="MobiDB-lite"/>
    </source>
</evidence>
<dbReference type="Proteomes" id="UP000694941">
    <property type="component" value="Unplaced"/>
</dbReference>
<evidence type="ECO:0000259" key="3">
    <source>
        <dbReference type="PROSITE" id="PS51064"/>
    </source>
</evidence>
<feature type="region of interest" description="Disordered" evidence="1">
    <location>
        <begin position="451"/>
        <end position="481"/>
    </location>
</feature>
<dbReference type="Gene3D" id="2.30.29.30">
    <property type="entry name" value="Pleckstrin-homology domain (PH domain)/Phosphotyrosine-binding domain (PTB)"/>
    <property type="match status" value="2"/>
</dbReference>
<feature type="compositionally biased region" description="Polar residues" evidence="1">
    <location>
        <begin position="1151"/>
        <end position="1164"/>
    </location>
</feature>
<dbReference type="RefSeq" id="XP_022239652.1">
    <property type="nucleotide sequence ID" value="XM_022383944.1"/>
</dbReference>
<feature type="compositionally biased region" description="Basic and acidic residues" evidence="1">
    <location>
        <begin position="980"/>
        <end position="999"/>
    </location>
</feature>
<feature type="compositionally biased region" description="Low complexity" evidence="1">
    <location>
        <begin position="1035"/>
        <end position="1046"/>
    </location>
</feature>
<feature type="region of interest" description="Disordered" evidence="1">
    <location>
        <begin position="365"/>
        <end position="432"/>
    </location>
</feature>
<evidence type="ECO:0000259" key="2">
    <source>
        <dbReference type="PROSITE" id="PS50003"/>
    </source>
</evidence>
<dbReference type="SUPFAM" id="SSF50729">
    <property type="entry name" value="PH domain-like"/>
    <property type="match status" value="2"/>
</dbReference>
<dbReference type="InterPro" id="IPR002404">
    <property type="entry name" value="IRS_PTB"/>
</dbReference>
<keyword evidence="4" id="KW-1185">Reference proteome</keyword>
<feature type="domain" description="PH" evidence="2">
    <location>
        <begin position="5"/>
        <end position="110"/>
    </location>
</feature>
<evidence type="ECO:0000313" key="4">
    <source>
        <dbReference type="Proteomes" id="UP000694941"/>
    </source>
</evidence>
<feature type="domain" description="IRS-type PTB" evidence="3">
    <location>
        <begin position="109"/>
        <end position="214"/>
    </location>
</feature>
<dbReference type="InterPro" id="IPR037746">
    <property type="entry name" value="Dok-7"/>
</dbReference>
<dbReference type="PANTHER" id="PTHR21636">
    <property type="entry name" value="PROTEIN DOK-7"/>
    <property type="match status" value="1"/>
</dbReference>
<feature type="region of interest" description="Disordered" evidence="1">
    <location>
        <begin position="1027"/>
        <end position="1049"/>
    </location>
</feature>
<feature type="region of interest" description="Disordered" evidence="1">
    <location>
        <begin position="1151"/>
        <end position="1185"/>
    </location>
</feature>
<reference evidence="5" key="1">
    <citation type="submission" date="2025-08" db="UniProtKB">
        <authorList>
            <consortium name="RefSeq"/>
        </authorList>
    </citation>
    <scope>IDENTIFICATION</scope>
    <source>
        <tissue evidence="5">Muscle</tissue>
    </source>
</reference>
<feature type="region of interest" description="Disordered" evidence="1">
    <location>
        <begin position="1278"/>
        <end position="1308"/>
    </location>
</feature>
<feature type="compositionally biased region" description="Low complexity" evidence="1">
    <location>
        <begin position="250"/>
        <end position="261"/>
    </location>
</feature>
<dbReference type="Pfam" id="PF02174">
    <property type="entry name" value="IRS"/>
    <property type="match status" value="1"/>
</dbReference>
<protein>
    <submittedName>
        <fullName evidence="5">Uncharacterized protein LOC111085432</fullName>
    </submittedName>
</protein>
<evidence type="ECO:0000313" key="5">
    <source>
        <dbReference type="RefSeq" id="XP_022239652.1"/>
    </source>
</evidence>
<name>A0ABM1S7P7_LIMPO</name>
<feature type="compositionally biased region" description="Low complexity" evidence="1">
    <location>
        <begin position="411"/>
        <end position="432"/>
    </location>
</feature>
<gene>
    <name evidence="5" type="primary">LOC111085432</name>
</gene>
<feature type="compositionally biased region" description="Basic residues" evidence="1">
    <location>
        <begin position="1167"/>
        <end position="1182"/>
    </location>
</feature>
<dbReference type="SMART" id="SM01244">
    <property type="entry name" value="IRS"/>
    <property type="match status" value="1"/>
</dbReference>
<accession>A0ABM1S7P7</accession>
<dbReference type="InterPro" id="IPR011993">
    <property type="entry name" value="PH-like_dom_sf"/>
</dbReference>
<sequence>MADPRTIVEGSVKYRDGRKWKPRWCVLSKLSPVADCLHLQLYRDSKERCKNAPTKASLSLEKFLGLETGFTLDKESNTMAVICSDMVVVLAFDSRELLIQWQVKIRSNLIEEHNYLVQVSHVPARSKLPCGPARLHLQDYTFCLTSGVPPKLLGTWPLKELRRFGVVEGKFCFEGGSRCGKGEGLHILLTNQATDLSEAFDLASRGKLLSRRRPAARANSALDASCRRSLQPKSTNRYSEKYSNESSRPLLSSGSDGSTSDACSENLRYGPEIRVRNENYPAGPTCKVHHRWPSGTSQFTTPLITTSSDVESVETISVTLSDSRESTPQLNRRLESNMNVNILDEERDWNANQCDKCGRQFCSSVRQASSSPETRRESGTSTPQWLPNIKPASPTKDEKTVSGGKRRPSDRTSLSSQSSHSSSASSSGSEYSIPRNCLDNLYDRPRSTHVTTGLPKFLVPRSAPIQEESPGLSNSVGQGEDQWPVDFPTGSLNGNSEKVWSNEVIPHVHKRSAFCMCTVRQLNDSGKAKGSPKHDTRNVTALDVFSSSQKIAISYEPTDRARKQQGQKNTVYPYAHYAVPRTTLVESLKENLITEKNQNKSSFDMQIPTCCTCSHPKTNDQPKPLQQSFVQSCACHNMMSWAGNLMPCWGSDALDDKNQPSSSGQQKHELRNVVEIPVCAEPTKRPVEVVLVGGKEPQHIILNSELQTYQLDSSLPPETNRVKSSESLAETKNIVTSTEKISHIPDASINYVNFQKPRTSKSGEKYKVINEFRDYANLDFIQSLQLYENSASVLVGQPYDDEPVVNKASVALLNKDDKTHCSTECDGKCQVFSDSKSSSIHDSESIYEMMSCQHITSHPLESRVDNYLPMEPVDPWKSLISITSISNLDLVNAEINPSDTPSKAQSTQESLPLRPFMPYFLPNKVPDLEQENVEKSKDGSELCTPGNRLIKKKGLIPEEVFFRASRSSSLGSLKKKVLKRERSNSIESRENASESREGSSRQVEVSKTLPGRKCSILTKLTLRTKEKSYSTDEISPSSSVPNSPSKHSFENLHRLSQCRSADCLKTDEDSKLSEEEDLSNDPLPNQVKCIDSGQCRLSMIKRSCSVPCKSGRNEVGTKIPGLNGFREERSPPTNITATTCIHGSLPRKQNQDNCTKAFSTQSSVDHSRKHGNSGSHKISKSGRCRDTKDCSIYSHMLPPDQLGVLDLSAASSSSSSDMSDYIETLSLCSRSSSSSTSSCEYLRAEEVYALAYRAATMGVNIQQPRAALEQIVNTFPTRNTKECSQHRQKPPSRQFQVPKTTTTSSPGSPSWYFEGSYSSPTSTRHNFHFVFPKDDKELNYLEVEMGNSEPASPALKSEVVQYAEIDLLATSAAKKLGIERAQERKNSLSGGENSQS</sequence>
<organism evidence="4 5">
    <name type="scientific">Limulus polyphemus</name>
    <name type="common">Atlantic horseshoe crab</name>
    <dbReference type="NCBI Taxonomy" id="6850"/>
    <lineage>
        <taxon>Eukaryota</taxon>
        <taxon>Metazoa</taxon>
        <taxon>Ecdysozoa</taxon>
        <taxon>Arthropoda</taxon>
        <taxon>Chelicerata</taxon>
        <taxon>Merostomata</taxon>
        <taxon>Xiphosura</taxon>
        <taxon>Limulidae</taxon>
        <taxon>Limulus</taxon>
    </lineage>
</organism>